<feature type="transmembrane region" description="Helical" evidence="9">
    <location>
        <begin position="96"/>
        <end position="118"/>
    </location>
</feature>
<evidence type="ECO:0000256" key="5">
    <source>
        <dbReference type="ARBA" id="ARBA00022970"/>
    </source>
</evidence>
<protein>
    <submittedName>
        <fullName evidence="10">Branched-chain amino acid ABC transporter permease</fullName>
    </submittedName>
</protein>
<evidence type="ECO:0000256" key="7">
    <source>
        <dbReference type="ARBA" id="ARBA00023136"/>
    </source>
</evidence>
<comment type="subcellular location">
    <subcellularLocation>
        <location evidence="1">Cell membrane</location>
        <topology evidence="1">Multi-pass membrane protein</topology>
    </subcellularLocation>
</comment>
<dbReference type="AlphaFoldDB" id="A0AAU9ERX0"/>
<keyword evidence="3" id="KW-1003">Cell membrane</keyword>
<keyword evidence="7 9" id="KW-0472">Membrane</keyword>
<dbReference type="RefSeq" id="WP_338606249.1">
    <property type="nucleotide sequence ID" value="NZ_AP028679.1"/>
</dbReference>
<evidence type="ECO:0000313" key="11">
    <source>
        <dbReference type="Proteomes" id="UP001366166"/>
    </source>
</evidence>
<dbReference type="GO" id="GO:0006865">
    <property type="term" value="P:amino acid transport"/>
    <property type="evidence" value="ECO:0007669"/>
    <property type="project" value="UniProtKB-KW"/>
</dbReference>
<dbReference type="Pfam" id="PF02653">
    <property type="entry name" value="BPD_transp_2"/>
    <property type="match status" value="1"/>
</dbReference>
<evidence type="ECO:0000256" key="2">
    <source>
        <dbReference type="ARBA" id="ARBA00022448"/>
    </source>
</evidence>
<feature type="transmembrane region" description="Helical" evidence="9">
    <location>
        <begin position="138"/>
        <end position="159"/>
    </location>
</feature>
<evidence type="ECO:0000313" key="10">
    <source>
        <dbReference type="EMBL" id="BEQ14545.1"/>
    </source>
</evidence>
<dbReference type="EMBL" id="AP028679">
    <property type="protein sequence ID" value="BEQ14545.1"/>
    <property type="molecule type" value="Genomic_DNA"/>
</dbReference>
<keyword evidence="5" id="KW-0029">Amino-acid transport</keyword>
<keyword evidence="6 9" id="KW-1133">Transmembrane helix</keyword>
<dbReference type="GO" id="GO:0005886">
    <property type="term" value="C:plasma membrane"/>
    <property type="evidence" value="ECO:0007669"/>
    <property type="project" value="UniProtKB-SubCell"/>
</dbReference>
<dbReference type="KEGG" id="dmp:FAK_16110"/>
<dbReference type="PANTHER" id="PTHR11795">
    <property type="entry name" value="BRANCHED-CHAIN AMINO ACID TRANSPORT SYSTEM PERMEASE PROTEIN LIVH"/>
    <property type="match status" value="1"/>
</dbReference>
<dbReference type="GO" id="GO:0022857">
    <property type="term" value="F:transmembrane transporter activity"/>
    <property type="evidence" value="ECO:0007669"/>
    <property type="project" value="InterPro"/>
</dbReference>
<dbReference type="PANTHER" id="PTHR11795:SF445">
    <property type="entry name" value="AMINO ACID ABC TRANSPORTER PERMEASE PROTEIN"/>
    <property type="match status" value="1"/>
</dbReference>
<accession>A0AAU9ERX0</accession>
<keyword evidence="4 9" id="KW-0812">Transmembrane</keyword>
<reference evidence="11" key="1">
    <citation type="journal article" date="2023" name="Arch. Microbiol.">
        <title>Desulfoferula mesophilus gen. nov. sp. nov., a mesophilic sulfate-reducing bacterium isolated from a brackish lake sediment.</title>
        <authorList>
            <person name="Watanabe T."/>
            <person name="Yabe T."/>
            <person name="Tsuji J.M."/>
            <person name="Fukui M."/>
        </authorList>
    </citation>
    <scope>NUCLEOTIDE SEQUENCE [LARGE SCALE GENOMIC DNA]</scope>
    <source>
        <strain evidence="11">12FAK</strain>
    </source>
</reference>
<dbReference type="InterPro" id="IPR052157">
    <property type="entry name" value="BCAA_transport_permease"/>
</dbReference>
<feature type="transmembrane region" description="Helical" evidence="9">
    <location>
        <begin position="12"/>
        <end position="32"/>
    </location>
</feature>
<dbReference type="InterPro" id="IPR001851">
    <property type="entry name" value="ABC_transp_permease"/>
</dbReference>
<evidence type="ECO:0000256" key="4">
    <source>
        <dbReference type="ARBA" id="ARBA00022692"/>
    </source>
</evidence>
<feature type="transmembrane region" description="Helical" evidence="9">
    <location>
        <begin position="63"/>
        <end position="84"/>
    </location>
</feature>
<evidence type="ECO:0000256" key="6">
    <source>
        <dbReference type="ARBA" id="ARBA00022989"/>
    </source>
</evidence>
<keyword evidence="11" id="KW-1185">Reference proteome</keyword>
<evidence type="ECO:0000256" key="9">
    <source>
        <dbReference type="SAM" id="Phobius"/>
    </source>
</evidence>
<name>A0AAU9ERX0_9BACT</name>
<evidence type="ECO:0000256" key="8">
    <source>
        <dbReference type="ARBA" id="ARBA00037998"/>
    </source>
</evidence>
<comment type="similarity">
    <text evidence="8">Belongs to the binding-protein-dependent transport system permease family. LivHM subfamily.</text>
</comment>
<organism evidence="10 11">
    <name type="scientific">Desulfoferula mesophila</name>
    <dbReference type="NCBI Taxonomy" id="3058419"/>
    <lineage>
        <taxon>Bacteria</taxon>
        <taxon>Pseudomonadati</taxon>
        <taxon>Thermodesulfobacteriota</taxon>
        <taxon>Desulfarculia</taxon>
        <taxon>Desulfarculales</taxon>
        <taxon>Desulfarculaceae</taxon>
        <taxon>Desulfoferula</taxon>
    </lineage>
</organism>
<sequence length="295" mass="31609">MELIVQVCVSGLLLGGIYALISIGLNLIFGVVRIINFAHGEMVMVAMYLTFWLNYFFGMDPYVSAIIVLPVMFLFGVVIQRIIVQPIQSSSANMKIFATVALSLILQNVALIVCTGNFRTVQVSYGMGTFELAGIFISIPRLVAFFAALGSITLLYYFLKSTYTGKALRAIVEDPIIARLMGVKVQKLYMLAFGIGCAFTALGGVLLMPFSSVYPTVGIPFTLIAFIVVVLGGLGSMTGTFLAGLFIGVVEAVGGTYVSPALKEAIYFGIFIIAILIRPQGIFGKGAGSEEVGLK</sequence>
<dbReference type="CDD" id="cd06582">
    <property type="entry name" value="TM_PBP1_LivH_like"/>
    <property type="match status" value="1"/>
</dbReference>
<evidence type="ECO:0000256" key="3">
    <source>
        <dbReference type="ARBA" id="ARBA00022475"/>
    </source>
</evidence>
<proteinExistence type="inferred from homology"/>
<feature type="transmembrane region" description="Helical" evidence="9">
    <location>
        <begin position="188"/>
        <end position="207"/>
    </location>
</feature>
<keyword evidence="2" id="KW-0813">Transport</keyword>
<dbReference type="Proteomes" id="UP001366166">
    <property type="component" value="Chromosome"/>
</dbReference>
<feature type="transmembrane region" description="Helical" evidence="9">
    <location>
        <begin position="265"/>
        <end position="283"/>
    </location>
</feature>
<evidence type="ECO:0000256" key="1">
    <source>
        <dbReference type="ARBA" id="ARBA00004651"/>
    </source>
</evidence>
<gene>
    <name evidence="10" type="ORF">FAK_16110</name>
</gene>